<evidence type="ECO:0000313" key="1">
    <source>
        <dbReference type="EMBL" id="KAH3711390.1"/>
    </source>
</evidence>
<proteinExistence type="predicted"/>
<name>A0A9D3Z1V0_DREPO</name>
<evidence type="ECO:0000313" key="2">
    <source>
        <dbReference type="Proteomes" id="UP000828390"/>
    </source>
</evidence>
<comment type="caution">
    <text evidence="1">The sequence shown here is derived from an EMBL/GenBank/DDBJ whole genome shotgun (WGS) entry which is preliminary data.</text>
</comment>
<keyword evidence="2" id="KW-1185">Reference proteome</keyword>
<accession>A0A9D3Z1V0</accession>
<gene>
    <name evidence="1" type="ORF">DPMN_071059</name>
</gene>
<protein>
    <submittedName>
        <fullName evidence="1">Uncharacterized protein</fullName>
    </submittedName>
</protein>
<reference evidence="1" key="2">
    <citation type="submission" date="2020-11" db="EMBL/GenBank/DDBJ databases">
        <authorList>
            <person name="McCartney M.A."/>
            <person name="Auch B."/>
            <person name="Kono T."/>
            <person name="Mallez S."/>
            <person name="Becker A."/>
            <person name="Gohl D.M."/>
            <person name="Silverstein K.A.T."/>
            <person name="Koren S."/>
            <person name="Bechman K.B."/>
            <person name="Herman A."/>
            <person name="Abrahante J.E."/>
            <person name="Garbe J."/>
        </authorList>
    </citation>
    <scope>NUCLEOTIDE SEQUENCE</scope>
    <source>
        <strain evidence="1">Duluth1</strain>
        <tissue evidence="1">Whole animal</tissue>
    </source>
</reference>
<reference evidence="1" key="1">
    <citation type="journal article" date="2019" name="bioRxiv">
        <title>The Genome of the Zebra Mussel, Dreissena polymorpha: A Resource for Invasive Species Research.</title>
        <authorList>
            <person name="McCartney M.A."/>
            <person name="Auch B."/>
            <person name="Kono T."/>
            <person name="Mallez S."/>
            <person name="Zhang Y."/>
            <person name="Obille A."/>
            <person name="Becker A."/>
            <person name="Abrahante J.E."/>
            <person name="Garbe J."/>
            <person name="Badalamenti J.P."/>
            <person name="Herman A."/>
            <person name="Mangelson H."/>
            <person name="Liachko I."/>
            <person name="Sullivan S."/>
            <person name="Sone E.D."/>
            <person name="Koren S."/>
            <person name="Silverstein K.A.T."/>
            <person name="Beckman K.B."/>
            <person name="Gohl D.M."/>
        </authorList>
    </citation>
    <scope>NUCLEOTIDE SEQUENCE</scope>
    <source>
        <strain evidence="1">Duluth1</strain>
        <tissue evidence="1">Whole animal</tissue>
    </source>
</reference>
<dbReference type="Proteomes" id="UP000828390">
    <property type="component" value="Unassembled WGS sequence"/>
</dbReference>
<organism evidence="1 2">
    <name type="scientific">Dreissena polymorpha</name>
    <name type="common">Zebra mussel</name>
    <name type="synonym">Mytilus polymorpha</name>
    <dbReference type="NCBI Taxonomy" id="45954"/>
    <lineage>
        <taxon>Eukaryota</taxon>
        <taxon>Metazoa</taxon>
        <taxon>Spiralia</taxon>
        <taxon>Lophotrochozoa</taxon>
        <taxon>Mollusca</taxon>
        <taxon>Bivalvia</taxon>
        <taxon>Autobranchia</taxon>
        <taxon>Heteroconchia</taxon>
        <taxon>Euheterodonta</taxon>
        <taxon>Imparidentia</taxon>
        <taxon>Neoheterodontei</taxon>
        <taxon>Myida</taxon>
        <taxon>Dreissenoidea</taxon>
        <taxon>Dreissenidae</taxon>
        <taxon>Dreissena</taxon>
    </lineage>
</organism>
<dbReference type="EMBL" id="JAIWYP010000014">
    <property type="protein sequence ID" value="KAH3711390.1"/>
    <property type="molecule type" value="Genomic_DNA"/>
</dbReference>
<dbReference type="AlphaFoldDB" id="A0A9D3Z1V0"/>
<sequence length="146" mass="16771">MQETLNDNHTSIPIGGIPIFHLRFAGDIDLMGGTSRQNGEVEDYGERHDQRKCRQHHERREAGLESKPIQEQYQIPMATAAMVRLSRMWKIIFISFCTNLHPTERSRDLDASRGHITKDTGIEHKCLQRLLSILYRNTRPTSTSGT</sequence>